<dbReference type="PANTHER" id="PTHR37323:SF1">
    <property type="entry name" value="L-ORNITHINE N(ALPHA)-ACYLTRANSFERASE"/>
    <property type="match status" value="1"/>
</dbReference>
<keyword evidence="3" id="KW-0808">Transferase</keyword>
<protein>
    <recommendedName>
        <fullName evidence="8">L-ornithine N(alpha)-acyltransferase</fullName>
        <ecNumber evidence="7">2.3.2.30</ecNumber>
    </recommendedName>
</protein>
<evidence type="ECO:0000256" key="6">
    <source>
        <dbReference type="ARBA" id="ARBA00038095"/>
    </source>
</evidence>
<dbReference type="InterPro" id="IPR016181">
    <property type="entry name" value="Acyl_CoA_acyltransferase"/>
</dbReference>
<evidence type="ECO:0000256" key="7">
    <source>
        <dbReference type="ARBA" id="ARBA00039058"/>
    </source>
</evidence>
<evidence type="ECO:0000256" key="1">
    <source>
        <dbReference type="ARBA" id="ARBA00005189"/>
    </source>
</evidence>
<keyword evidence="4" id="KW-0443">Lipid metabolism</keyword>
<keyword evidence="5" id="KW-0012">Acyltransferase</keyword>
<reference evidence="11 12" key="1">
    <citation type="journal article" date="2023" name="Microorganisms">
        <title>Thiorhodovibrio frisius and Trv. litoralis spp. nov., Two Novel Members from a Clade of Fastidious Purple Sulfur Bacteria That Exhibit Unique Red-Shifted Light-Harvesting Capabilities.</title>
        <authorList>
            <person name="Methner A."/>
            <person name="Kuzyk S.B."/>
            <person name="Petersen J."/>
            <person name="Bauer S."/>
            <person name="Brinkmann H."/>
            <person name="Sichau K."/>
            <person name="Wanner G."/>
            <person name="Wolf J."/>
            <person name="Neumann-Schaal M."/>
            <person name="Henke P."/>
            <person name="Tank M."/>
            <person name="Sproer C."/>
            <person name="Bunk B."/>
            <person name="Overmann J."/>
        </authorList>
    </citation>
    <scope>NUCLEOTIDE SEQUENCE [LARGE SCALE GENOMIC DNA]</scope>
    <source>
        <strain evidence="11 12">DSM 6702</strain>
    </source>
</reference>
<comment type="catalytic activity">
    <reaction evidence="10">
        <text>a (3R)-hydroxyacyl-[ACP] + L-ornithine = a lyso-ornithine lipid + holo-[ACP] + H(+)</text>
        <dbReference type="Rhea" id="RHEA:20633"/>
        <dbReference type="Rhea" id="RHEA-COMP:9685"/>
        <dbReference type="Rhea" id="RHEA-COMP:9945"/>
        <dbReference type="ChEBI" id="CHEBI:15378"/>
        <dbReference type="ChEBI" id="CHEBI:46911"/>
        <dbReference type="ChEBI" id="CHEBI:64479"/>
        <dbReference type="ChEBI" id="CHEBI:78827"/>
        <dbReference type="ChEBI" id="CHEBI:138482"/>
        <dbReference type="EC" id="2.3.2.30"/>
    </reaction>
    <physiologicalReaction direction="left-to-right" evidence="10">
        <dbReference type="Rhea" id="RHEA:20634"/>
    </physiologicalReaction>
</comment>
<dbReference type="InterPro" id="IPR052351">
    <property type="entry name" value="Ornithine_N-alpha-AT"/>
</dbReference>
<dbReference type="Gene3D" id="3.40.630.30">
    <property type="match status" value="1"/>
</dbReference>
<evidence type="ECO:0000313" key="12">
    <source>
        <dbReference type="Proteomes" id="UP001432180"/>
    </source>
</evidence>
<evidence type="ECO:0000256" key="5">
    <source>
        <dbReference type="ARBA" id="ARBA00023315"/>
    </source>
</evidence>
<evidence type="ECO:0000256" key="9">
    <source>
        <dbReference type="ARBA" id="ARBA00045724"/>
    </source>
</evidence>
<keyword evidence="2" id="KW-0444">Lipid biosynthesis</keyword>
<dbReference type="SUPFAM" id="SSF55729">
    <property type="entry name" value="Acyl-CoA N-acyltransferases (Nat)"/>
    <property type="match status" value="1"/>
</dbReference>
<dbReference type="PANTHER" id="PTHR37323">
    <property type="entry name" value="GCN5-RELATED N-ACETYLTRANSFERASE"/>
    <property type="match status" value="1"/>
</dbReference>
<gene>
    <name evidence="11" type="ORF">Thiowin_00034</name>
</gene>
<evidence type="ECO:0000256" key="10">
    <source>
        <dbReference type="ARBA" id="ARBA00047785"/>
    </source>
</evidence>
<dbReference type="EMBL" id="CP121472">
    <property type="protein sequence ID" value="WPL15154.1"/>
    <property type="molecule type" value="Genomic_DNA"/>
</dbReference>
<sequence>MGATATVLSSARIERLRPEFADGQAAAREALALRYRIFGLELGAKLKTDAEQLDYDEFDHHCQHLLVRETGSGQVVACTRLLDQGGARELGRFYSEGEFDLDPIRALDGRLLELGRTCVAREYRQGSAIAVLWSGVASYISMHRINYLFGCASIPLGEDDAQAAGIMNRLRRQAMAPEHLRVTPRLPLRVEGRDEPKLDAPLPPLLKAYVRAGAKACGEPCRDPDFQVADVLMLLDVRELNPSYSRHFIHRSNDHRGHF</sequence>
<comment type="function">
    <text evidence="9">Catalyzes the first step in the biosynthesis of ornithine lipids, which are phosphorus-free membrane lipids. Catalyzes the 3-hydroxyacyl-acyl carrier protein-dependent acylation of ornithine to form lyso-ornithine lipid (LOL).</text>
</comment>
<evidence type="ECO:0000256" key="4">
    <source>
        <dbReference type="ARBA" id="ARBA00023098"/>
    </source>
</evidence>
<dbReference type="Proteomes" id="UP001432180">
    <property type="component" value="Chromosome"/>
</dbReference>
<organism evidence="11 12">
    <name type="scientific">Thiorhodovibrio winogradskyi</name>
    <dbReference type="NCBI Taxonomy" id="77007"/>
    <lineage>
        <taxon>Bacteria</taxon>
        <taxon>Pseudomonadati</taxon>
        <taxon>Pseudomonadota</taxon>
        <taxon>Gammaproteobacteria</taxon>
        <taxon>Chromatiales</taxon>
        <taxon>Chromatiaceae</taxon>
        <taxon>Thiorhodovibrio</taxon>
    </lineage>
</organism>
<evidence type="ECO:0000256" key="2">
    <source>
        <dbReference type="ARBA" id="ARBA00022516"/>
    </source>
</evidence>
<evidence type="ECO:0000256" key="3">
    <source>
        <dbReference type="ARBA" id="ARBA00022679"/>
    </source>
</evidence>
<evidence type="ECO:0000313" key="11">
    <source>
        <dbReference type="EMBL" id="WPL15154.1"/>
    </source>
</evidence>
<accession>A0ABZ0S3B3</accession>
<keyword evidence="12" id="KW-1185">Reference proteome</keyword>
<comment type="pathway">
    <text evidence="1">Lipid metabolism.</text>
</comment>
<comment type="similarity">
    <text evidence="6">Belongs to the acetyltransferase family. OlsB subfamily.</text>
</comment>
<proteinExistence type="inferred from homology"/>
<evidence type="ECO:0000256" key="8">
    <source>
        <dbReference type="ARBA" id="ARBA00039866"/>
    </source>
</evidence>
<dbReference type="EC" id="2.3.2.30" evidence="7"/>
<name>A0ABZ0S3B3_9GAMM</name>
<dbReference type="RefSeq" id="WP_328985739.1">
    <property type="nucleotide sequence ID" value="NZ_CP121472.1"/>
</dbReference>
<dbReference type="Pfam" id="PF13444">
    <property type="entry name" value="Acetyltransf_5"/>
    <property type="match status" value="1"/>
</dbReference>